<evidence type="ECO:0000256" key="11">
    <source>
        <dbReference type="SAM" id="Phobius"/>
    </source>
</evidence>
<evidence type="ECO:0000256" key="2">
    <source>
        <dbReference type="ARBA" id="ARBA00009592"/>
    </source>
</evidence>
<dbReference type="EMBL" id="BSYO01000019">
    <property type="protein sequence ID" value="GMH18285.1"/>
    <property type="molecule type" value="Genomic_DNA"/>
</dbReference>
<keyword evidence="4" id="KW-0433">Leucine-rich repeat</keyword>
<evidence type="ECO:0000256" key="6">
    <source>
        <dbReference type="ARBA" id="ARBA00022729"/>
    </source>
</evidence>
<dbReference type="Gene3D" id="3.80.10.10">
    <property type="entry name" value="Ribonuclease Inhibitor"/>
    <property type="match status" value="5"/>
</dbReference>
<evidence type="ECO:0000313" key="13">
    <source>
        <dbReference type="EMBL" id="GMH18285.1"/>
    </source>
</evidence>
<organism evidence="13 14">
    <name type="scientific">Nepenthes gracilis</name>
    <name type="common">Slender pitcher plant</name>
    <dbReference type="NCBI Taxonomy" id="150966"/>
    <lineage>
        <taxon>Eukaryota</taxon>
        <taxon>Viridiplantae</taxon>
        <taxon>Streptophyta</taxon>
        <taxon>Embryophyta</taxon>
        <taxon>Tracheophyta</taxon>
        <taxon>Spermatophyta</taxon>
        <taxon>Magnoliopsida</taxon>
        <taxon>eudicotyledons</taxon>
        <taxon>Gunneridae</taxon>
        <taxon>Pentapetalae</taxon>
        <taxon>Caryophyllales</taxon>
        <taxon>Nepenthaceae</taxon>
        <taxon>Nepenthes</taxon>
    </lineage>
</organism>
<dbReference type="PANTHER" id="PTHR48061">
    <property type="entry name" value="LEUCINE-RICH REPEAT RECEPTOR PROTEIN KINASE EMS1-LIKE-RELATED"/>
    <property type="match status" value="1"/>
</dbReference>
<evidence type="ECO:0000256" key="10">
    <source>
        <dbReference type="ARBA" id="ARBA00023180"/>
    </source>
</evidence>
<protein>
    <recommendedName>
        <fullName evidence="12">Leucine-rich repeat-containing N-terminal plant-type domain-containing protein</fullName>
    </recommendedName>
</protein>
<dbReference type="SMART" id="SM00369">
    <property type="entry name" value="LRR_TYP"/>
    <property type="match status" value="12"/>
</dbReference>
<feature type="domain" description="Leucine-rich repeat-containing N-terminal plant-type" evidence="12">
    <location>
        <begin position="100"/>
        <end position="140"/>
    </location>
</feature>
<evidence type="ECO:0000256" key="1">
    <source>
        <dbReference type="ARBA" id="ARBA00004251"/>
    </source>
</evidence>
<evidence type="ECO:0000256" key="7">
    <source>
        <dbReference type="ARBA" id="ARBA00022737"/>
    </source>
</evidence>
<evidence type="ECO:0000256" key="3">
    <source>
        <dbReference type="ARBA" id="ARBA00022475"/>
    </source>
</evidence>
<dbReference type="SUPFAM" id="SSF52047">
    <property type="entry name" value="RNI-like"/>
    <property type="match status" value="1"/>
</dbReference>
<keyword evidence="10" id="KW-0325">Glycoprotein</keyword>
<dbReference type="PANTHER" id="PTHR48061:SF2">
    <property type="entry name" value="RECEPTOR LIKE PROTEIN 30-LIKE"/>
    <property type="match status" value="1"/>
</dbReference>
<feature type="transmembrane region" description="Helical" evidence="11">
    <location>
        <begin position="1080"/>
        <end position="1103"/>
    </location>
</feature>
<reference evidence="13" key="1">
    <citation type="submission" date="2023-05" db="EMBL/GenBank/DDBJ databases">
        <title>Nepenthes gracilis genome sequencing.</title>
        <authorList>
            <person name="Fukushima K."/>
        </authorList>
    </citation>
    <scope>NUCLEOTIDE SEQUENCE</scope>
    <source>
        <strain evidence="13">SING2019-196</strain>
    </source>
</reference>
<dbReference type="InterPro" id="IPR046956">
    <property type="entry name" value="RLP23-like"/>
</dbReference>
<dbReference type="FunFam" id="3.80.10.10:FF:000041">
    <property type="entry name" value="LRR receptor-like serine/threonine-protein kinase ERECTA"/>
    <property type="match status" value="1"/>
</dbReference>
<dbReference type="PRINTS" id="PR00019">
    <property type="entry name" value="LEURICHRPT"/>
</dbReference>
<keyword evidence="3" id="KW-1003">Cell membrane</keyword>
<dbReference type="Pfam" id="PF13855">
    <property type="entry name" value="LRR_8"/>
    <property type="match status" value="4"/>
</dbReference>
<keyword evidence="14" id="KW-1185">Reference proteome</keyword>
<keyword evidence="7" id="KW-0677">Repeat</keyword>
<comment type="similarity">
    <text evidence="2">Belongs to the RLP family.</text>
</comment>
<dbReference type="InterPro" id="IPR032675">
    <property type="entry name" value="LRR_dom_sf"/>
</dbReference>
<comment type="caution">
    <text evidence="13">The sequence shown here is derived from an EMBL/GenBank/DDBJ whole genome shotgun (WGS) entry which is preliminary data.</text>
</comment>
<dbReference type="InterPro" id="IPR003591">
    <property type="entry name" value="Leu-rich_rpt_typical-subtyp"/>
</dbReference>
<dbReference type="SUPFAM" id="SSF52058">
    <property type="entry name" value="L domain-like"/>
    <property type="match status" value="3"/>
</dbReference>
<gene>
    <name evidence="13" type="ORF">Nepgr_020126</name>
</gene>
<dbReference type="GO" id="GO:0005886">
    <property type="term" value="C:plasma membrane"/>
    <property type="evidence" value="ECO:0007669"/>
    <property type="project" value="UniProtKB-SubCell"/>
</dbReference>
<evidence type="ECO:0000256" key="9">
    <source>
        <dbReference type="ARBA" id="ARBA00023136"/>
    </source>
</evidence>
<evidence type="ECO:0000259" key="12">
    <source>
        <dbReference type="Pfam" id="PF08263"/>
    </source>
</evidence>
<accession>A0AAD3XVV5</accession>
<comment type="subcellular location">
    <subcellularLocation>
        <location evidence="1">Cell membrane</location>
        <topology evidence="1">Single-pass type I membrane protein</topology>
    </subcellularLocation>
</comment>
<dbReference type="AlphaFoldDB" id="A0AAD3XVV5"/>
<name>A0AAD3XVV5_NEPGR</name>
<keyword evidence="8 11" id="KW-1133">Transmembrane helix</keyword>
<sequence>MGGISAYFDGSAVDHQRHKSSSSLPQQSAPLYKLNIRGDLHGHEQQHHCHHSSHNLTSISLKPYPMMNISSVSSHIFAFFFLTLFVSMNIQPASSQCLKSQMSLLLQLRSSLGFNRSESTKLVSWNNRTDCCQWRGVSCDSTTGYVIGLDLSGESISEMDNSSSLFELRFLESLNLANNLFSNVTIPSGIGRVSGTLTRLNLSFAGFSGQVPLELSKLTKLVVLDLSFNVFSPYEYYYFEDSILRFENPTFGMIIRNLTNIRELYLDGVNISARGHEWCEAVSSSLPNLQVLSLSNCYLSGEIDHSLSKLESLSVIRLDQNYLSADVPEFMAGFRNLTSLVLSSCGLIGVFPEKIFAVPTLKTLDLRDNPLLQGTLPEFAANGSLQTLILADTSFTGNLPDSISRLTRLRSVDLSNCNFGGEIPSSIARLDQLLYLDFSLNNFVGPIPPFSMATNLTQLILFGNNLSSFTDHAYWKNLSKLANLDISNNSLRGTISETLFSIPSLKRLQLSQNLLSGQLHEFMMISSPVLDTVDLSNNNLEGPIPKSFFRLQGLDSLKLSSNNFNGSLDLTVIHQLKSLTTLDLSNNNLSIEAIDDNENISSFPQLYTLSLSSCNLRSLPNFLKNQSALTILNLSDNQIDGKIPAWIWNIGNGLLSSLNLSCNYFQELERPVANTSSLSILDIHSNRLQGQLPIFPLGLIYLDLSHNNFTSIIPTIGVSLTALNYLSISGNHISGRIPRSLCNASNLQVLDLSDNQMDGEIPDCLTESLVVWNLRGNRLNGSILDTFTENCTLQSINFNGNFIVGQIPRSVANCSNLEVLDIGNNQLNSTFPSWLADLSNLRVLILRSNEFSGSIACLWPQSKSTWPRLQIIDLAANHFDGELKRGCFQKWPAKTVDTGKAEYLRYEIVQFSGSIYYQEVVTVTIKGSVLNLQKILTVFTSIDLSNNGFTGEIPESLGNFKGLILLNLSHNSLSGSIPQSIGNISELESLDLSFNELSGSIPEELINLNFLSFLNLSFNKLVGEIPRGGQFNTFQQSSFEGNEGLCGLFLNKQCGIQNGTTISQAAIQKADSHSLAGPDWQFILAGIGFAAGNGMVVSLLMFWSKG</sequence>
<dbReference type="InterPro" id="IPR013210">
    <property type="entry name" value="LRR_N_plant-typ"/>
</dbReference>
<keyword evidence="5 11" id="KW-0812">Transmembrane</keyword>
<proteinExistence type="inferred from homology"/>
<evidence type="ECO:0000256" key="4">
    <source>
        <dbReference type="ARBA" id="ARBA00022614"/>
    </source>
</evidence>
<dbReference type="InterPro" id="IPR001611">
    <property type="entry name" value="Leu-rich_rpt"/>
</dbReference>
<dbReference type="SMART" id="SM00365">
    <property type="entry name" value="LRR_SD22"/>
    <property type="match status" value="5"/>
</dbReference>
<evidence type="ECO:0000313" key="14">
    <source>
        <dbReference type="Proteomes" id="UP001279734"/>
    </source>
</evidence>
<evidence type="ECO:0000256" key="8">
    <source>
        <dbReference type="ARBA" id="ARBA00022989"/>
    </source>
</evidence>
<evidence type="ECO:0000256" key="5">
    <source>
        <dbReference type="ARBA" id="ARBA00022692"/>
    </source>
</evidence>
<dbReference type="Proteomes" id="UP001279734">
    <property type="component" value="Unassembled WGS sequence"/>
</dbReference>
<dbReference type="PROSITE" id="PS51450">
    <property type="entry name" value="LRR"/>
    <property type="match status" value="1"/>
</dbReference>
<keyword evidence="9 11" id="KW-0472">Membrane</keyword>
<dbReference type="FunFam" id="3.80.10.10:FF:000095">
    <property type="entry name" value="LRR receptor-like serine/threonine-protein kinase GSO1"/>
    <property type="match status" value="2"/>
</dbReference>
<dbReference type="Pfam" id="PF00560">
    <property type="entry name" value="LRR_1"/>
    <property type="match status" value="3"/>
</dbReference>
<keyword evidence="6" id="KW-0732">Signal</keyword>
<dbReference type="Pfam" id="PF08263">
    <property type="entry name" value="LRRNT_2"/>
    <property type="match status" value="1"/>
</dbReference>